<organism evidence="3 4">
    <name type="scientific">Heracleum sosnowskyi</name>
    <dbReference type="NCBI Taxonomy" id="360622"/>
    <lineage>
        <taxon>Eukaryota</taxon>
        <taxon>Viridiplantae</taxon>
        <taxon>Streptophyta</taxon>
        <taxon>Embryophyta</taxon>
        <taxon>Tracheophyta</taxon>
        <taxon>Spermatophyta</taxon>
        <taxon>Magnoliopsida</taxon>
        <taxon>eudicotyledons</taxon>
        <taxon>Gunneridae</taxon>
        <taxon>Pentapetalae</taxon>
        <taxon>asterids</taxon>
        <taxon>campanulids</taxon>
        <taxon>Apiales</taxon>
        <taxon>Apiaceae</taxon>
        <taxon>Apioideae</taxon>
        <taxon>apioid superclade</taxon>
        <taxon>Tordylieae</taxon>
        <taxon>Tordyliinae</taxon>
        <taxon>Heracleum</taxon>
    </lineage>
</organism>
<dbReference type="AlphaFoldDB" id="A0AAD8MRD4"/>
<accession>A0AAD8MRD4</accession>
<evidence type="ECO:0000313" key="4">
    <source>
        <dbReference type="Proteomes" id="UP001237642"/>
    </source>
</evidence>
<evidence type="ECO:0000313" key="3">
    <source>
        <dbReference type="EMBL" id="KAK1386685.1"/>
    </source>
</evidence>
<feature type="compositionally biased region" description="Polar residues" evidence="1">
    <location>
        <begin position="157"/>
        <end position="174"/>
    </location>
</feature>
<name>A0AAD8MRD4_9APIA</name>
<protein>
    <recommendedName>
        <fullName evidence="2">Retrovirus-related Pol polyprotein from transposon TNT 1-94-like beta-barrel domain-containing protein</fullName>
    </recommendedName>
</protein>
<dbReference type="Pfam" id="PF22936">
    <property type="entry name" value="Pol_BBD"/>
    <property type="match status" value="1"/>
</dbReference>
<reference evidence="3" key="2">
    <citation type="submission" date="2023-05" db="EMBL/GenBank/DDBJ databases">
        <authorList>
            <person name="Schelkunov M.I."/>
        </authorList>
    </citation>
    <scope>NUCLEOTIDE SEQUENCE</scope>
    <source>
        <strain evidence="3">Hsosn_3</strain>
        <tissue evidence="3">Leaf</tissue>
    </source>
</reference>
<dbReference type="PANTHER" id="PTHR34222:SF97">
    <property type="entry name" value="CATALYTIC REGION, PUTATIVE-RELATED"/>
    <property type="match status" value="1"/>
</dbReference>
<feature type="domain" description="Retrovirus-related Pol polyprotein from transposon TNT 1-94-like beta-barrel" evidence="2">
    <location>
        <begin position="240"/>
        <end position="315"/>
    </location>
</feature>
<dbReference type="Proteomes" id="UP001237642">
    <property type="component" value="Unassembled WGS sequence"/>
</dbReference>
<dbReference type="InterPro" id="IPR054722">
    <property type="entry name" value="PolX-like_BBD"/>
</dbReference>
<dbReference type="PANTHER" id="PTHR34222">
    <property type="entry name" value="GAG_PRE-INTEGRS DOMAIN-CONTAINING PROTEIN"/>
    <property type="match status" value="1"/>
</dbReference>
<comment type="caution">
    <text evidence="3">The sequence shown here is derived from an EMBL/GenBank/DDBJ whole genome shotgun (WGS) entry which is preliminary data.</text>
</comment>
<evidence type="ECO:0000259" key="2">
    <source>
        <dbReference type="Pfam" id="PF22936"/>
    </source>
</evidence>
<evidence type="ECO:0000256" key="1">
    <source>
        <dbReference type="SAM" id="MobiDB-lite"/>
    </source>
</evidence>
<keyword evidence="4" id="KW-1185">Reference proteome</keyword>
<sequence length="320" mass="36384">MTYAHDIWLNLNKRFPLTNGSRKYKLSKDLYEIKQSTLSITEYYTSMKFPWEELDSMNMLPIVSNSQPEFTKLLESIQSQKEEARLFQFLNGLDKQYNAQRSQMLMLTPLPTVETTCEALEQEEAQRLLLGVSKSNQEVMAICHPRNNKGTPYKPRPQTSPGQGNGWVGTSNAKPSRMAANAQVQDITGLLFTPQQLEQLAKLMPQINSPQVKGSETDEELDYHFLGMVSPHDTDFTTTWIIDLGASDHMTPHLTYIVDPKPFSYTHKIKLPTSDNVVISHCGSAHVLPDLTLNNVLCVPQFKHNLLSVQRLIKDNNYEL</sequence>
<reference evidence="3" key="1">
    <citation type="submission" date="2023-02" db="EMBL/GenBank/DDBJ databases">
        <title>Genome of toxic invasive species Heracleum sosnowskyi carries increased number of genes despite the absence of recent whole-genome duplications.</title>
        <authorList>
            <person name="Schelkunov M."/>
            <person name="Shtratnikova V."/>
            <person name="Makarenko M."/>
            <person name="Klepikova A."/>
            <person name="Omelchenko D."/>
            <person name="Novikova G."/>
            <person name="Obukhova E."/>
            <person name="Bogdanov V."/>
            <person name="Penin A."/>
            <person name="Logacheva M."/>
        </authorList>
    </citation>
    <scope>NUCLEOTIDE SEQUENCE</scope>
    <source>
        <strain evidence="3">Hsosn_3</strain>
        <tissue evidence="3">Leaf</tissue>
    </source>
</reference>
<dbReference type="EMBL" id="JAUIZM010000004">
    <property type="protein sequence ID" value="KAK1386685.1"/>
    <property type="molecule type" value="Genomic_DNA"/>
</dbReference>
<proteinExistence type="predicted"/>
<feature type="region of interest" description="Disordered" evidence="1">
    <location>
        <begin position="145"/>
        <end position="177"/>
    </location>
</feature>
<gene>
    <name evidence="3" type="ORF">POM88_014863</name>
</gene>